<sequence length="417" mass="45527">MVSEAVAKGLKDGLRRVAVKVTALRQTCSVISTILSALSTSLNTQEVGKERTAVALQQLSGAVRGGLSSVMDKVEPGAGEVKRKGKRVMPAPTIVDFMAAAEDGDDGAKRQVAVMNEASLKCIRKEYQSILKKHMFTVDVTAKCFPTTALTRKFCIDAVGIVMKLQSEKAEAYLDSFQYYLALKKVSKPVKRRVASKLVLSLPHIFQSMKRMVMPIYLKQIKLTKKAVTSDLSELWKQNCTYAKSPRGRAAIGAAINATYWKEEILNRFVTPPGLGQVSHTLASMGMYTIVSILVRSFLDDVIAADTKNKKDDESGDDVDSGESDDGDAGKDEAASDRGEDGGGISYSKDNRRMLYNTRWQEELVRLDRCLPRSSEPIYGVALVDGVDAYRAAVGPPEGDTQDRTAKGLVDTPSVER</sequence>
<dbReference type="EMBL" id="CM020619">
    <property type="protein sequence ID" value="KAK1864451.1"/>
    <property type="molecule type" value="Genomic_DNA"/>
</dbReference>
<gene>
    <name evidence="1" type="ORF">I4F81_006997</name>
</gene>
<evidence type="ECO:0000313" key="2">
    <source>
        <dbReference type="Proteomes" id="UP000798662"/>
    </source>
</evidence>
<reference evidence="1" key="1">
    <citation type="submission" date="2019-11" db="EMBL/GenBank/DDBJ databases">
        <title>Nori genome reveals adaptations in red seaweeds to the harsh intertidal environment.</title>
        <authorList>
            <person name="Wang D."/>
            <person name="Mao Y."/>
        </authorList>
    </citation>
    <scope>NUCLEOTIDE SEQUENCE</scope>
    <source>
        <tissue evidence="1">Gametophyte</tissue>
    </source>
</reference>
<name>A0ACC3C2E0_PYRYE</name>
<organism evidence="1 2">
    <name type="scientific">Pyropia yezoensis</name>
    <name type="common">Susabi-nori</name>
    <name type="synonym">Porphyra yezoensis</name>
    <dbReference type="NCBI Taxonomy" id="2788"/>
    <lineage>
        <taxon>Eukaryota</taxon>
        <taxon>Rhodophyta</taxon>
        <taxon>Bangiophyceae</taxon>
        <taxon>Bangiales</taxon>
        <taxon>Bangiaceae</taxon>
        <taxon>Pyropia</taxon>
    </lineage>
</organism>
<keyword evidence="2" id="KW-1185">Reference proteome</keyword>
<protein>
    <submittedName>
        <fullName evidence="1">Uncharacterized protein</fullName>
    </submittedName>
</protein>
<proteinExistence type="predicted"/>
<evidence type="ECO:0000313" key="1">
    <source>
        <dbReference type="EMBL" id="KAK1864451.1"/>
    </source>
</evidence>
<accession>A0ACC3C2E0</accession>
<dbReference type="Proteomes" id="UP000798662">
    <property type="component" value="Chromosome 2"/>
</dbReference>
<comment type="caution">
    <text evidence="1">The sequence shown here is derived from an EMBL/GenBank/DDBJ whole genome shotgun (WGS) entry which is preliminary data.</text>
</comment>